<evidence type="ECO:0000313" key="3">
    <source>
        <dbReference type="Proteomes" id="UP000002696"/>
    </source>
</evidence>
<dbReference type="PANTHER" id="PTHR43265">
    <property type="entry name" value="ESTERASE ESTD"/>
    <property type="match status" value="1"/>
</dbReference>
<protein>
    <submittedName>
        <fullName evidence="2">Putative lipoprotein</fullName>
    </submittedName>
</protein>
<accession>D9QHP9</accession>
<dbReference type="eggNOG" id="COG1073">
    <property type="taxonomic scope" value="Bacteria"/>
</dbReference>
<dbReference type="STRING" id="633149.Bresu_0009"/>
<organism evidence="2 3">
    <name type="scientific">Brevundimonas subvibrioides (strain ATCC 15264 / DSM 4735 / LMG 14903 / NBRC 16000 / CB 81)</name>
    <name type="common">Caulobacter subvibrioides</name>
    <dbReference type="NCBI Taxonomy" id="633149"/>
    <lineage>
        <taxon>Bacteria</taxon>
        <taxon>Pseudomonadati</taxon>
        <taxon>Pseudomonadota</taxon>
        <taxon>Alphaproteobacteria</taxon>
        <taxon>Caulobacterales</taxon>
        <taxon>Caulobacteraceae</taxon>
        <taxon>Brevundimonas</taxon>
    </lineage>
</organism>
<dbReference type="RefSeq" id="WP_013267429.1">
    <property type="nucleotide sequence ID" value="NC_014375.1"/>
</dbReference>
<dbReference type="HOGENOM" id="CLU_033707_2_0_5"/>
<dbReference type="InParanoid" id="D9QHP9"/>
<dbReference type="Gene3D" id="3.40.50.1820">
    <property type="entry name" value="alpha/beta hydrolase"/>
    <property type="match status" value="1"/>
</dbReference>
<gene>
    <name evidence="2" type="ordered locus">Bresu_0009</name>
</gene>
<dbReference type="Pfam" id="PF12146">
    <property type="entry name" value="Hydrolase_4"/>
    <property type="match status" value="1"/>
</dbReference>
<dbReference type="PANTHER" id="PTHR43265:SF1">
    <property type="entry name" value="ESTERASE ESTD"/>
    <property type="match status" value="1"/>
</dbReference>
<dbReference type="InterPro" id="IPR029058">
    <property type="entry name" value="AB_hydrolase_fold"/>
</dbReference>
<evidence type="ECO:0000259" key="1">
    <source>
        <dbReference type="Pfam" id="PF12146"/>
    </source>
</evidence>
<evidence type="ECO:0000313" key="2">
    <source>
        <dbReference type="EMBL" id="ADK99324.1"/>
    </source>
</evidence>
<sequence length="449" mass="45591">MIVAMEMVQAEAAQTDLAGRWEGALTVGGTALPIVIRVEPGPGGLVTVMDSPAQNVRGLPVAGLTRSGGTVRFTVPAARGGFEGAVSADGGTWTGVWTQGAGSLPLILTRAAATAEPAGPNRPQTPRPPFPYAAEAVTFRNDGAGIALAGTLTLPEGTGPFPAVVLLTGSGAQDRDETILDHKPFAVWADALTRRGIAVLRYDDRGVGGSGGGGPNETTGDFATDAQAAIAFLRTRPEIDPARIGLMGHSEGGATAPLAVRNGAPAAFVVLLAGPAMPGAEIIIEQAVRIATASGQTPAQVVELRQLQSRIMAAVLANKDDGPAAAAAAQAVLVEAGIPTEQARGSTAAIASGWYRSFVAYDPGPALSALTVPLLAVYGEKDLQVPADLDAGALRRLQPAAEIVILPGLNHLMQTATTGLPGEYGTIEETVSPAALATVTDWVVKVTAP</sequence>
<dbReference type="Proteomes" id="UP000002696">
    <property type="component" value="Chromosome"/>
</dbReference>
<keyword evidence="3" id="KW-1185">Reference proteome</keyword>
<dbReference type="AlphaFoldDB" id="D9QHP9"/>
<dbReference type="KEGG" id="bsb:Bresu_0009"/>
<dbReference type="InterPro" id="IPR053145">
    <property type="entry name" value="AB_hydrolase_Est10"/>
</dbReference>
<dbReference type="GO" id="GO:0052689">
    <property type="term" value="F:carboxylic ester hydrolase activity"/>
    <property type="evidence" value="ECO:0007669"/>
    <property type="project" value="TreeGrafter"/>
</dbReference>
<feature type="domain" description="Serine aminopeptidase S33" evidence="1">
    <location>
        <begin position="188"/>
        <end position="413"/>
    </location>
</feature>
<reference evidence="3" key="1">
    <citation type="journal article" date="2011" name="J. Bacteriol.">
        <title>Genome sequences of eight morphologically diverse alphaproteobacteria.</title>
        <authorList>
            <consortium name="US DOE Joint Genome Institute"/>
            <person name="Brown P.J."/>
            <person name="Kysela D.T."/>
            <person name="Buechlein A."/>
            <person name="Hemmerich C."/>
            <person name="Brun Y.V."/>
        </authorList>
    </citation>
    <scope>NUCLEOTIDE SEQUENCE [LARGE SCALE GENOMIC DNA]</scope>
    <source>
        <strain evidence="3">ATCC 15264 / DSM 4735 / LMG 14903 / NBRC 16000 / CB 81</strain>
    </source>
</reference>
<proteinExistence type="predicted"/>
<keyword evidence="2" id="KW-0449">Lipoprotein</keyword>
<dbReference type="BioCyc" id="BSUB633149:G1GM8-9-MONOMER"/>
<dbReference type="SUPFAM" id="SSF53474">
    <property type="entry name" value="alpha/beta-Hydrolases"/>
    <property type="match status" value="1"/>
</dbReference>
<name>D9QHP9_BRESC</name>
<dbReference type="EMBL" id="CP002102">
    <property type="protein sequence ID" value="ADK99324.1"/>
    <property type="molecule type" value="Genomic_DNA"/>
</dbReference>
<dbReference type="InterPro" id="IPR022742">
    <property type="entry name" value="Hydrolase_4"/>
</dbReference>